<dbReference type="InParanoid" id="A0A7N2M2Z2"/>
<dbReference type="OMA" id="DIWVVKE"/>
<protein>
    <recommendedName>
        <fullName evidence="1">F-box domain-containing protein</fullName>
    </recommendedName>
</protein>
<evidence type="ECO:0000259" key="1">
    <source>
        <dbReference type="PROSITE" id="PS50181"/>
    </source>
</evidence>
<dbReference type="PANTHER" id="PTHR31672">
    <property type="entry name" value="BNACNNG10540D PROTEIN"/>
    <property type="match status" value="1"/>
</dbReference>
<reference evidence="2 3" key="1">
    <citation type="journal article" date="2016" name="G3 (Bethesda)">
        <title>First Draft Assembly and Annotation of the Genome of a California Endemic Oak Quercus lobata Nee (Fagaceae).</title>
        <authorList>
            <person name="Sork V.L."/>
            <person name="Fitz-Gibbon S.T."/>
            <person name="Puiu D."/>
            <person name="Crepeau M."/>
            <person name="Gugger P.F."/>
            <person name="Sherman R."/>
            <person name="Stevens K."/>
            <person name="Langley C.H."/>
            <person name="Pellegrini M."/>
            <person name="Salzberg S.L."/>
        </authorList>
    </citation>
    <scope>NUCLEOTIDE SEQUENCE [LARGE SCALE GENOMIC DNA]</scope>
    <source>
        <strain evidence="2 3">cv. SW786</strain>
    </source>
</reference>
<evidence type="ECO:0000313" key="3">
    <source>
        <dbReference type="Proteomes" id="UP000594261"/>
    </source>
</evidence>
<dbReference type="FunCoup" id="A0A7N2M2Z2">
    <property type="interactions" value="97"/>
</dbReference>
<organism evidence="2 3">
    <name type="scientific">Quercus lobata</name>
    <name type="common">Valley oak</name>
    <dbReference type="NCBI Taxonomy" id="97700"/>
    <lineage>
        <taxon>Eukaryota</taxon>
        <taxon>Viridiplantae</taxon>
        <taxon>Streptophyta</taxon>
        <taxon>Embryophyta</taxon>
        <taxon>Tracheophyta</taxon>
        <taxon>Spermatophyta</taxon>
        <taxon>Magnoliopsida</taxon>
        <taxon>eudicotyledons</taxon>
        <taxon>Gunneridae</taxon>
        <taxon>Pentapetalae</taxon>
        <taxon>rosids</taxon>
        <taxon>fabids</taxon>
        <taxon>Fagales</taxon>
        <taxon>Fagaceae</taxon>
        <taxon>Quercus</taxon>
    </lineage>
</organism>
<dbReference type="SMART" id="SM00256">
    <property type="entry name" value="FBOX"/>
    <property type="match status" value="1"/>
</dbReference>
<dbReference type="SUPFAM" id="SSF81383">
    <property type="entry name" value="F-box domain"/>
    <property type="match status" value="1"/>
</dbReference>
<proteinExistence type="predicted"/>
<dbReference type="InterPro" id="IPR050796">
    <property type="entry name" value="SCF_F-box_component"/>
</dbReference>
<reference evidence="2" key="2">
    <citation type="submission" date="2021-01" db="UniProtKB">
        <authorList>
            <consortium name="EnsemblPlants"/>
        </authorList>
    </citation>
    <scope>IDENTIFICATION</scope>
</reference>
<dbReference type="Pfam" id="PF07734">
    <property type="entry name" value="FBA_1"/>
    <property type="match status" value="1"/>
</dbReference>
<feature type="domain" description="F-box" evidence="1">
    <location>
        <begin position="6"/>
        <end position="52"/>
    </location>
</feature>
<keyword evidence="3" id="KW-1185">Reference proteome</keyword>
<dbReference type="EMBL" id="LRBV02000007">
    <property type="status" value="NOT_ANNOTATED_CDS"/>
    <property type="molecule type" value="Genomic_DNA"/>
</dbReference>
<dbReference type="CDD" id="cd22157">
    <property type="entry name" value="F-box_AtFBW1-like"/>
    <property type="match status" value="1"/>
</dbReference>
<dbReference type="AlphaFoldDB" id="A0A7N2M2Z2"/>
<dbReference type="Gene3D" id="1.20.1280.50">
    <property type="match status" value="1"/>
</dbReference>
<dbReference type="InterPro" id="IPR017451">
    <property type="entry name" value="F-box-assoc_interact_dom"/>
</dbReference>
<dbReference type="Gramene" id="QL07p003322:mrna">
    <property type="protein sequence ID" value="QL07p003322:mrna"/>
    <property type="gene ID" value="QL07p003322"/>
</dbReference>
<dbReference type="InterPro" id="IPR001810">
    <property type="entry name" value="F-box_dom"/>
</dbReference>
<name>A0A7N2M2Z2_QUELO</name>
<accession>A0A7N2M2Z2</accession>
<dbReference type="Pfam" id="PF00646">
    <property type="entry name" value="F-box"/>
    <property type="match status" value="1"/>
</dbReference>
<dbReference type="Proteomes" id="UP000594261">
    <property type="component" value="Chromosome 7"/>
</dbReference>
<dbReference type="InterPro" id="IPR036047">
    <property type="entry name" value="F-box-like_dom_sf"/>
</dbReference>
<evidence type="ECO:0000313" key="2">
    <source>
        <dbReference type="EnsemblPlants" id="QL07p003322:mrna"/>
    </source>
</evidence>
<dbReference type="EnsemblPlants" id="QL07p003322:mrna">
    <property type="protein sequence ID" value="QL07p003322:mrna"/>
    <property type="gene ID" value="QL07p003322"/>
</dbReference>
<sequence length="420" mass="48183">MSDDNKKNWECLPGEIVTDIFLRLPIKSIIICTSVSKTWRRLIQNPTFISTHLIHHSNTNHNFLLSRPCLQQHQEFYTLHNEDDPDFTQHTRFDSPFHAPKSKHYNGTFRVVGMCNGLLCLADDDILTDTNKFFVWNPCVRKFLKLPDPNITSFTLGEFTASIGFGFDPKTNDYKVVMVATLLHRLHHSRSRPMVAVYSLSTGKWRMFKDHVVPTCAVRGREPQAFVNGALHWLAWKRTNDRKFHPFVLVFDLGDEIFREISLPEFPGYTRESVEALGISVSVYGNSIALFHNGYFSFERQHFSGCLNIWVMKEYAVASSWTKVLTTIDQDPGGGVPRALGYKRNGEVVLLKDGGQIILWNPESQNIKHLRITGYQYSFVGSYVESLVLLDKSTKGKWFPSSGFVELIDLLHHTWSQFSC</sequence>
<dbReference type="InterPro" id="IPR006527">
    <property type="entry name" value="F-box-assoc_dom_typ1"/>
</dbReference>
<dbReference type="PANTHER" id="PTHR31672:SF13">
    <property type="entry name" value="F-BOX PROTEIN CPR30-LIKE"/>
    <property type="match status" value="1"/>
</dbReference>
<dbReference type="PROSITE" id="PS50181">
    <property type="entry name" value="FBOX"/>
    <property type="match status" value="1"/>
</dbReference>
<dbReference type="NCBIfam" id="TIGR01640">
    <property type="entry name" value="F_box_assoc_1"/>
    <property type="match status" value="1"/>
</dbReference>